<evidence type="ECO:0000256" key="1">
    <source>
        <dbReference type="SAM" id="MobiDB-lite"/>
    </source>
</evidence>
<dbReference type="Gene3D" id="3.10.690.10">
    <property type="entry name" value="Bifunctional nuclease domain"/>
    <property type="match status" value="1"/>
</dbReference>
<sequence>MQELHLVTLVVHAMTREPLAVLGDAEEDQCLVVSVRPQQAEVMAQGPHPTRDDDSRLTQDLVADLAAALGRSLAGAEITDLVDDRFHAVLVLDDGTRLPARPSDALALAVRDALPIGVDDEVMEQAGQSWKELQGDDPHPQSKEVDEMRDFLDQVTADDFGGSGPTSEPPESGQDH</sequence>
<reference evidence="3 4" key="1">
    <citation type="submission" date="2021-11" db="EMBL/GenBank/DDBJ databases">
        <title>Draft genome sequence of Actinomycetospora sp. SF1 isolated from the rhizosphere soil.</title>
        <authorList>
            <person name="Duangmal K."/>
            <person name="Chantavorakit T."/>
        </authorList>
    </citation>
    <scope>NUCLEOTIDE SEQUENCE [LARGE SCALE GENOMIC DNA]</scope>
    <source>
        <strain evidence="3 4">TBRC 5722</strain>
    </source>
</reference>
<evidence type="ECO:0000313" key="4">
    <source>
        <dbReference type="Proteomes" id="UP001199469"/>
    </source>
</evidence>
<organism evidence="3 4">
    <name type="scientific">Actinomycetospora endophytica</name>
    <dbReference type="NCBI Taxonomy" id="2291215"/>
    <lineage>
        <taxon>Bacteria</taxon>
        <taxon>Bacillati</taxon>
        <taxon>Actinomycetota</taxon>
        <taxon>Actinomycetes</taxon>
        <taxon>Pseudonocardiales</taxon>
        <taxon>Pseudonocardiaceae</taxon>
        <taxon>Actinomycetospora</taxon>
    </lineage>
</organism>
<evidence type="ECO:0000259" key="2">
    <source>
        <dbReference type="PROSITE" id="PS51658"/>
    </source>
</evidence>
<keyword evidence="4" id="KW-1185">Reference proteome</keyword>
<feature type="domain" description="BFN" evidence="2">
    <location>
        <begin position="1"/>
        <end position="130"/>
    </location>
</feature>
<feature type="region of interest" description="Disordered" evidence="1">
    <location>
        <begin position="129"/>
        <end position="176"/>
    </location>
</feature>
<name>A0ABS8P5W2_9PSEU</name>
<protein>
    <submittedName>
        <fullName evidence="3">Bifunctional nuclease family protein</fullName>
    </submittedName>
</protein>
<dbReference type="PROSITE" id="PS51658">
    <property type="entry name" value="BFN"/>
    <property type="match status" value="1"/>
</dbReference>
<dbReference type="InterPro" id="IPR003729">
    <property type="entry name" value="Bi_nuclease_dom"/>
</dbReference>
<dbReference type="InterPro" id="IPR036104">
    <property type="entry name" value="BFN_sf"/>
</dbReference>
<dbReference type="Pfam" id="PF02577">
    <property type="entry name" value="BFN_dom"/>
    <property type="match status" value="1"/>
</dbReference>
<proteinExistence type="predicted"/>
<dbReference type="RefSeq" id="WP_230730459.1">
    <property type="nucleotide sequence ID" value="NZ_JAJNDB010000001.1"/>
</dbReference>
<dbReference type="Proteomes" id="UP001199469">
    <property type="component" value="Unassembled WGS sequence"/>
</dbReference>
<gene>
    <name evidence="3" type="ORF">LQ327_05240</name>
</gene>
<feature type="compositionally biased region" description="Basic and acidic residues" evidence="1">
    <location>
        <begin position="133"/>
        <end position="152"/>
    </location>
</feature>
<dbReference type="SUPFAM" id="SSF103256">
    <property type="entry name" value="Hypothetical protein TM0160"/>
    <property type="match status" value="1"/>
</dbReference>
<dbReference type="EMBL" id="JAJNDB010000001">
    <property type="protein sequence ID" value="MCD2192791.1"/>
    <property type="molecule type" value="Genomic_DNA"/>
</dbReference>
<evidence type="ECO:0000313" key="3">
    <source>
        <dbReference type="EMBL" id="MCD2192791.1"/>
    </source>
</evidence>
<accession>A0ABS8P5W2</accession>
<comment type="caution">
    <text evidence="3">The sequence shown here is derived from an EMBL/GenBank/DDBJ whole genome shotgun (WGS) entry which is preliminary data.</text>
</comment>